<evidence type="ECO:0008006" key="9">
    <source>
        <dbReference type="Google" id="ProtNLM"/>
    </source>
</evidence>
<protein>
    <recommendedName>
        <fullName evidence="9">AB hydrolase-1 domain-containing protein</fullName>
    </recommendedName>
</protein>
<dbReference type="EMBL" id="GDQN01002481">
    <property type="protein sequence ID" value="JAT88573.1"/>
    <property type="molecule type" value="Transcribed_RNA"/>
</dbReference>
<dbReference type="PANTHER" id="PTHR11802">
    <property type="entry name" value="SERINE PROTEASE FAMILY S10 SERINE CARBOXYPEPTIDASE"/>
    <property type="match status" value="1"/>
</dbReference>
<feature type="transmembrane region" description="Helical" evidence="7">
    <location>
        <begin position="7"/>
        <end position="29"/>
    </location>
</feature>
<accession>A0A1E1WNG9</accession>
<keyword evidence="7" id="KW-1133">Transmembrane helix</keyword>
<dbReference type="InterPro" id="IPR029058">
    <property type="entry name" value="AB_hydrolase_fold"/>
</dbReference>
<dbReference type="OrthoDB" id="443318at2759"/>
<keyword evidence="7" id="KW-0812">Transmembrane</keyword>
<sequence length="453" mass="50058">MKKSVIITISVIVGLVVAAGLGVLIWWLVAGRHPNFTTVLLEGEGFRDVQQTAAWTRIRGTGDMFWWFYPTTAGAQAARPLILWLDGVTGLSPSLLANFGMIGPLDFNLNARNGSWVEDCNVLFVDAPLGTGFSRANGNNDLPQNIDDNTDHLLYTLESFYSAREDYQDSPLYIFGQGDGAPLALALAIRLAKGVSFSHNLKGVVIGNGVVSPALALTELGFYLDEMGYVDPAGRVIVKAFSEELSALVDGGQFEEAFDKFLTLGDFLNEEAGTVAVNLNYIIQKLTRTSTAARDYFGQREYLRSALQTDIDFNQFMVQTIAPALGISSPFYDESREAVIRAFRETYMQPTTELVEYLLNNTEVSVTIYNGNLDAVSTTPGQLKWVNNLQWAGQAEFRNTNRRTLIVNSLVEGYFRETDRLAFYWMNAAGISVPLDSPTAMRRVMQRITGVNP</sequence>
<dbReference type="Gene3D" id="3.40.50.1820">
    <property type="entry name" value="alpha/beta hydrolase"/>
    <property type="match status" value="1"/>
</dbReference>
<keyword evidence="7" id="KW-0472">Membrane</keyword>
<evidence type="ECO:0000256" key="5">
    <source>
        <dbReference type="ARBA" id="ARBA00022801"/>
    </source>
</evidence>
<dbReference type="GO" id="GO:0006508">
    <property type="term" value="P:proteolysis"/>
    <property type="evidence" value="ECO:0007669"/>
    <property type="project" value="UniProtKB-KW"/>
</dbReference>
<dbReference type="PANTHER" id="PTHR11802:SF3">
    <property type="entry name" value="RETINOID-INDUCIBLE SERINE CARBOXYPEPTIDASE"/>
    <property type="match status" value="1"/>
</dbReference>
<keyword evidence="3" id="KW-0645">Protease</keyword>
<keyword evidence="5" id="KW-0378">Hydrolase</keyword>
<comment type="similarity">
    <text evidence="1">Belongs to the peptidase S10 family.</text>
</comment>
<organism evidence="8">
    <name type="scientific">Pectinophora gossypiella</name>
    <name type="common">Cotton pink bollworm</name>
    <name type="synonym">Depressaria gossypiella</name>
    <dbReference type="NCBI Taxonomy" id="13191"/>
    <lineage>
        <taxon>Eukaryota</taxon>
        <taxon>Metazoa</taxon>
        <taxon>Ecdysozoa</taxon>
        <taxon>Arthropoda</taxon>
        <taxon>Hexapoda</taxon>
        <taxon>Insecta</taxon>
        <taxon>Pterygota</taxon>
        <taxon>Neoptera</taxon>
        <taxon>Endopterygota</taxon>
        <taxon>Lepidoptera</taxon>
        <taxon>Glossata</taxon>
        <taxon>Ditrysia</taxon>
        <taxon>Gelechioidea</taxon>
        <taxon>Gelechiidae</taxon>
        <taxon>Apatetrinae</taxon>
        <taxon>Pectinophora</taxon>
    </lineage>
</organism>
<evidence type="ECO:0000256" key="7">
    <source>
        <dbReference type="SAM" id="Phobius"/>
    </source>
</evidence>
<evidence type="ECO:0000313" key="8">
    <source>
        <dbReference type="EMBL" id="JAT88573.1"/>
    </source>
</evidence>
<evidence type="ECO:0000256" key="6">
    <source>
        <dbReference type="ARBA" id="ARBA00023180"/>
    </source>
</evidence>
<evidence type="ECO:0000256" key="3">
    <source>
        <dbReference type="ARBA" id="ARBA00022670"/>
    </source>
</evidence>
<reference evidence="8" key="1">
    <citation type="submission" date="2015-09" db="EMBL/GenBank/DDBJ databases">
        <title>De novo assembly of Pectinophora gossypiella (Pink Bollworm) gut transcriptome.</title>
        <authorList>
            <person name="Tassone E.E."/>
        </authorList>
    </citation>
    <scope>NUCLEOTIDE SEQUENCE</scope>
</reference>
<evidence type="ECO:0000256" key="2">
    <source>
        <dbReference type="ARBA" id="ARBA00022645"/>
    </source>
</evidence>
<proteinExistence type="inferred from homology"/>
<dbReference type="InterPro" id="IPR001563">
    <property type="entry name" value="Peptidase_S10"/>
</dbReference>
<dbReference type="AlphaFoldDB" id="A0A1E1WNG9"/>
<dbReference type="Pfam" id="PF00450">
    <property type="entry name" value="Peptidase_S10"/>
    <property type="match status" value="1"/>
</dbReference>
<name>A0A1E1WNG9_PECGO</name>
<evidence type="ECO:0000256" key="4">
    <source>
        <dbReference type="ARBA" id="ARBA00022729"/>
    </source>
</evidence>
<evidence type="ECO:0000256" key="1">
    <source>
        <dbReference type="ARBA" id="ARBA00009431"/>
    </source>
</evidence>
<keyword evidence="2" id="KW-0121">Carboxypeptidase</keyword>
<dbReference type="GO" id="GO:0004185">
    <property type="term" value="F:serine-type carboxypeptidase activity"/>
    <property type="evidence" value="ECO:0007669"/>
    <property type="project" value="InterPro"/>
</dbReference>
<dbReference type="SUPFAM" id="SSF53474">
    <property type="entry name" value="alpha/beta-Hydrolases"/>
    <property type="match status" value="1"/>
</dbReference>
<keyword evidence="4" id="KW-0732">Signal</keyword>
<gene>
    <name evidence="8" type="ORF">g.11280</name>
</gene>
<keyword evidence="6" id="KW-0325">Glycoprotein</keyword>